<reference evidence="6 7" key="1">
    <citation type="submission" date="2017-03" db="EMBL/GenBank/DDBJ databases">
        <title>Genome of the blue death feigning beetle - Asbolus verrucosus.</title>
        <authorList>
            <person name="Rider S.D."/>
        </authorList>
    </citation>
    <scope>NUCLEOTIDE SEQUENCE [LARGE SCALE GENOMIC DNA]</scope>
    <source>
        <strain evidence="6">Butters</strain>
        <tissue evidence="6">Head and leg muscle</tissue>
    </source>
</reference>
<evidence type="ECO:0000256" key="2">
    <source>
        <dbReference type="ARBA" id="ARBA00022729"/>
    </source>
</evidence>
<name>A0A482W2F5_ASBVE</name>
<keyword evidence="4" id="KW-0676">Redox-active center</keyword>
<dbReference type="PRINTS" id="PR00421">
    <property type="entry name" value="THIOREDOXIN"/>
</dbReference>
<comment type="similarity">
    <text evidence="1">Belongs to the protein disulfide isomerase family.</text>
</comment>
<accession>A0A482W2F5</accession>
<sequence>MLNSIISAFSFITTTMSFLGSGDGISTNKGILSLDSSNFDHVISNNEFVLIKFYAPWCIHCKALRGEFEKAAQILATRNADVIMAQVDVTVEKQLAMQNEIIGYPTIKFFKYGNGFDYTGGRSADEIVTWVLTKIRSSRE</sequence>
<evidence type="ECO:0000256" key="1">
    <source>
        <dbReference type="ARBA" id="ARBA00006347"/>
    </source>
</evidence>
<dbReference type="FunFam" id="3.40.30.10:FF:000107">
    <property type="entry name" value="Protein disulfide-isomerase 5-2"/>
    <property type="match status" value="1"/>
</dbReference>
<proteinExistence type="inferred from homology"/>
<dbReference type="Proteomes" id="UP000292052">
    <property type="component" value="Unassembled WGS sequence"/>
</dbReference>
<dbReference type="GO" id="GO:0005783">
    <property type="term" value="C:endoplasmic reticulum"/>
    <property type="evidence" value="ECO:0007669"/>
    <property type="project" value="TreeGrafter"/>
</dbReference>
<dbReference type="EMBL" id="QDEB01038778">
    <property type="protein sequence ID" value="RZC38929.1"/>
    <property type="molecule type" value="Genomic_DNA"/>
</dbReference>
<dbReference type="SUPFAM" id="SSF52833">
    <property type="entry name" value="Thioredoxin-like"/>
    <property type="match status" value="1"/>
</dbReference>
<protein>
    <submittedName>
        <fullName evidence="6">Thioredoxin domain containing protein</fullName>
    </submittedName>
</protein>
<gene>
    <name evidence="6" type="ORF">BDFB_001916</name>
</gene>
<dbReference type="InterPro" id="IPR013766">
    <property type="entry name" value="Thioredoxin_domain"/>
</dbReference>
<dbReference type="GO" id="GO:0006457">
    <property type="term" value="P:protein folding"/>
    <property type="evidence" value="ECO:0007669"/>
    <property type="project" value="TreeGrafter"/>
</dbReference>
<dbReference type="Pfam" id="PF00085">
    <property type="entry name" value="Thioredoxin"/>
    <property type="match status" value="1"/>
</dbReference>
<evidence type="ECO:0000313" key="7">
    <source>
        <dbReference type="Proteomes" id="UP000292052"/>
    </source>
</evidence>
<keyword evidence="2" id="KW-0732">Signal</keyword>
<dbReference type="Gene3D" id="3.40.30.10">
    <property type="entry name" value="Glutaredoxin"/>
    <property type="match status" value="1"/>
</dbReference>
<evidence type="ECO:0000256" key="3">
    <source>
        <dbReference type="ARBA" id="ARBA00023157"/>
    </source>
</evidence>
<dbReference type="STRING" id="1661398.A0A482W2F5"/>
<keyword evidence="3" id="KW-1015">Disulfide bond</keyword>
<evidence type="ECO:0000313" key="6">
    <source>
        <dbReference type="EMBL" id="RZC38929.1"/>
    </source>
</evidence>
<dbReference type="GO" id="GO:0034976">
    <property type="term" value="P:response to endoplasmic reticulum stress"/>
    <property type="evidence" value="ECO:0007669"/>
    <property type="project" value="TreeGrafter"/>
</dbReference>
<dbReference type="PANTHER" id="PTHR18929">
    <property type="entry name" value="PROTEIN DISULFIDE ISOMERASE"/>
    <property type="match status" value="1"/>
</dbReference>
<dbReference type="CDD" id="cd02961">
    <property type="entry name" value="PDI_a_family"/>
    <property type="match status" value="1"/>
</dbReference>
<dbReference type="PANTHER" id="PTHR18929:SF240">
    <property type="entry name" value="PROTEIN DISULFIDE-ISOMERASE"/>
    <property type="match status" value="1"/>
</dbReference>
<dbReference type="PROSITE" id="PS51352">
    <property type="entry name" value="THIOREDOXIN_2"/>
    <property type="match status" value="1"/>
</dbReference>
<comment type="caution">
    <text evidence="6">The sequence shown here is derived from an EMBL/GenBank/DDBJ whole genome shotgun (WGS) entry which is preliminary data.</text>
</comment>
<organism evidence="6 7">
    <name type="scientific">Asbolus verrucosus</name>
    <name type="common">Desert ironclad beetle</name>
    <dbReference type="NCBI Taxonomy" id="1661398"/>
    <lineage>
        <taxon>Eukaryota</taxon>
        <taxon>Metazoa</taxon>
        <taxon>Ecdysozoa</taxon>
        <taxon>Arthropoda</taxon>
        <taxon>Hexapoda</taxon>
        <taxon>Insecta</taxon>
        <taxon>Pterygota</taxon>
        <taxon>Neoptera</taxon>
        <taxon>Endopterygota</taxon>
        <taxon>Coleoptera</taxon>
        <taxon>Polyphaga</taxon>
        <taxon>Cucujiformia</taxon>
        <taxon>Tenebrionidae</taxon>
        <taxon>Pimeliinae</taxon>
        <taxon>Asbolus</taxon>
    </lineage>
</organism>
<dbReference type="AlphaFoldDB" id="A0A482W2F5"/>
<dbReference type="OrthoDB" id="427280at2759"/>
<keyword evidence="7" id="KW-1185">Reference proteome</keyword>
<evidence type="ECO:0000259" key="5">
    <source>
        <dbReference type="PROSITE" id="PS51352"/>
    </source>
</evidence>
<dbReference type="InterPro" id="IPR036249">
    <property type="entry name" value="Thioredoxin-like_sf"/>
</dbReference>
<feature type="domain" description="Thioredoxin" evidence="5">
    <location>
        <begin position="1"/>
        <end position="137"/>
    </location>
</feature>
<dbReference type="GO" id="GO:0003756">
    <property type="term" value="F:protein disulfide isomerase activity"/>
    <property type="evidence" value="ECO:0007669"/>
    <property type="project" value="TreeGrafter"/>
</dbReference>
<evidence type="ECO:0000256" key="4">
    <source>
        <dbReference type="ARBA" id="ARBA00023284"/>
    </source>
</evidence>